<proteinExistence type="predicted"/>
<sequence length="160" mass="17382">MANQALSELLSETVKMLLANDEELWIVSAVRYSIILKTLRGLSHPRLGLVDEGTRVDPIELNRLCFRVARDMNGAQSSFPVRNVAGNLGLSSSLVSPAKTAWRNKLSPAFELSPSNRPHPLPPPPPSYDTIDTNVVMLNVGESTNNAESAFSPSLATMVL</sequence>
<dbReference type="AlphaFoldDB" id="A0AAW0Z0X4"/>
<comment type="caution">
    <text evidence="1">The sequence shown here is derived from an EMBL/GenBank/DDBJ whole genome shotgun (WGS) entry which is preliminary data.</text>
</comment>
<evidence type="ECO:0000313" key="1">
    <source>
        <dbReference type="EMBL" id="KAK8850700.1"/>
    </source>
</evidence>
<dbReference type="KEGG" id="kne:92181878"/>
<accession>A0AAW0Z0X4</accession>
<dbReference type="RefSeq" id="XP_066802131.1">
    <property type="nucleotide sequence ID" value="XM_066947717.1"/>
</dbReference>
<name>A0AAW0Z0X4_9TREE</name>
<dbReference type="Proteomes" id="UP001388673">
    <property type="component" value="Unassembled WGS sequence"/>
</dbReference>
<evidence type="ECO:0000313" key="2">
    <source>
        <dbReference type="Proteomes" id="UP001388673"/>
    </source>
</evidence>
<organism evidence="1 2">
    <name type="scientific">Kwoniella newhampshirensis</name>
    <dbReference type="NCBI Taxonomy" id="1651941"/>
    <lineage>
        <taxon>Eukaryota</taxon>
        <taxon>Fungi</taxon>
        <taxon>Dikarya</taxon>
        <taxon>Basidiomycota</taxon>
        <taxon>Agaricomycotina</taxon>
        <taxon>Tremellomycetes</taxon>
        <taxon>Tremellales</taxon>
        <taxon>Cryptococcaceae</taxon>
        <taxon>Kwoniella</taxon>
    </lineage>
</organism>
<keyword evidence="2" id="KW-1185">Reference proteome</keyword>
<gene>
    <name evidence="1" type="ORF">IAR55_004620</name>
</gene>
<protein>
    <submittedName>
        <fullName evidence="1">Uncharacterized protein</fullName>
    </submittedName>
</protein>
<reference evidence="1 2" key="1">
    <citation type="journal article" date="2024" name="bioRxiv">
        <title>Comparative genomics of Cryptococcus and Kwoniella reveals pathogenesis evolution and contrasting karyotype dynamics via intercentromeric recombination or chromosome fusion.</title>
        <authorList>
            <person name="Coelho M.A."/>
            <person name="David-Palma M."/>
            <person name="Shea T."/>
            <person name="Bowers K."/>
            <person name="McGinley-Smith S."/>
            <person name="Mohammad A.W."/>
            <person name="Gnirke A."/>
            <person name="Yurkov A.M."/>
            <person name="Nowrousian M."/>
            <person name="Sun S."/>
            <person name="Cuomo C.A."/>
            <person name="Heitman J."/>
        </authorList>
    </citation>
    <scope>NUCLEOTIDE SEQUENCE [LARGE SCALE GENOMIC DNA]</scope>
    <source>
        <strain evidence="1 2">CBS 13917</strain>
    </source>
</reference>
<dbReference type="GeneID" id="92181878"/>
<dbReference type="EMBL" id="JBCAWK010000008">
    <property type="protein sequence ID" value="KAK8850700.1"/>
    <property type="molecule type" value="Genomic_DNA"/>
</dbReference>